<keyword evidence="2" id="KW-1185">Reference proteome</keyword>
<dbReference type="InParanoid" id="K5WVB8"/>
<dbReference type="KEGG" id="abp:AGABI1DRAFT113990"/>
<dbReference type="HOGENOM" id="CLU_205441_0_0_1"/>
<evidence type="ECO:0000313" key="2">
    <source>
        <dbReference type="Proteomes" id="UP000008493"/>
    </source>
</evidence>
<reference evidence="2" key="1">
    <citation type="journal article" date="2012" name="Proc. Natl. Acad. Sci. U.S.A.">
        <title>Genome sequence of the button mushroom Agaricus bisporus reveals mechanisms governing adaptation to a humic-rich ecological niche.</title>
        <authorList>
            <person name="Morin E."/>
            <person name="Kohler A."/>
            <person name="Baker A.R."/>
            <person name="Foulongne-Oriol M."/>
            <person name="Lombard V."/>
            <person name="Nagy L.G."/>
            <person name="Ohm R.A."/>
            <person name="Patyshakuliyeva A."/>
            <person name="Brun A."/>
            <person name="Aerts A.L."/>
            <person name="Bailey A.M."/>
            <person name="Billette C."/>
            <person name="Coutinho P.M."/>
            <person name="Deakin G."/>
            <person name="Doddapaneni H."/>
            <person name="Floudas D."/>
            <person name="Grimwood J."/>
            <person name="Hilden K."/>
            <person name="Kuees U."/>
            <person name="LaButti K.M."/>
            <person name="Lapidus A."/>
            <person name="Lindquist E.A."/>
            <person name="Lucas S.M."/>
            <person name="Murat C."/>
            <person name="Riley R.W."/>
            <person name="Salamov A.A."/>
            <person name="Schmutz J."/>
            <person name="Subramanian V."/>
            <person name="Woesten H.A.B."/>
            <person name="Xu J."/>
            <person name="Eastwood D.C."/>
            <person name="Foster G.D."/>
            <person name="Sonnenberg A.S."/>
            <person name="Cullen D."/>
            <person name="de Vries R.P."/>
            <person name="Lundell T."/>
            <person name="Hibbett D.S."/>
            <person name="Henrissat B."/>
            <person name="Burton K.S."/>
            <person name="Kerrigan R.W."/>
            <person name="Challen M.P."/>
            <person name="Grigoriev I.V."/>
            <person name="Martin F."/>
        </authorList>
    </citation>
    <scope>NUCLEOTIDE SEQUENCE [LARGE SCALE GENOMIC DNA]</scope>
    <source>
        <strain evidence="2">JB137-S8 / ATCC MYA-4627 / FGSC 10392</strain>
    </source>
</reference>
<dbReference type="EMBL" id="JH971390">
    <property type="protein sequence ID" value="EKM79426.1"/>
    <property type="molecule type" value="Genomic_DNA"/>
</dbReference>
<dbReference type="AlphaFoldDB" id="K5WVB8"/>
<dbReference type="OMA" id="ENWKERM"/>
<gene>
    <name evidence="1" type="ORF">AGABI1DRAFT_113990</name>
</gene>
<accession>K5WVB8</accession>
<evidence type="ECO:0000313" key="1">
    <source>
        <dbReference type="EMBL" id="EKM79426.1"/>
    </source>
</evidence>
<name>K5WVB8_AGABU</name>
<dbReference type="RefSeq" id="XP_007330088.1">
    <property type="nucleotide sequence ID" value="XM_007330026.1"/>
</dbReference>
<proteinExistence type="predicted"/>
<organism evidence="1 2">
    <name type="scientific">Agaricus bisporus var. burnettii (strain JB137-S8 / ATCC MYA-4627 / FGSC 10392)</name>
    <name type="common">White button mushroom</name>
    <dbReference type="NCBI Taxonomy" id="597362"/>
    <lineage>
        <taxon>Eukaryota</taxon>
        <taxon>Fungi</taxon>
        <taxon>Dikarya</taxon>
        <taxon>Basidiomycota</taxon>
        <taxon>Agaricomycotina</taxon>
        <taxon>Agaricomycetes</taxon>
        <taxon>Agaricomycetidae</taxon>
        <taxon>Agaricales</taxon>
        <taxon>Agaricineae</taxon>
        <taxon>Agaricaceae</taxon>
        <taxon>Agaricus</taxon>
    </lineage>
</organism>
<dbReference type="GeneID" id="18824176"/>
<sequence length="57" mass="6339">MIVLLIVCLRKMGYQFENWKERMYERVCGGNQAGSSSIGMDGWLVVLGGVKNTDGVE</sequence>
<protein>
    <submittedName>
        <fullName evidence="1">Uncharacterized protein</fullName>
    </submittedName>
</protein>
<dbReference type="Proteomes" id="UP000008493">
    <property type="component" value="Unassembled WGS sequence"/>
</dbReference>